<feature type="chain" id="PRO_5043684570" description="LysM domain receptor-like kinase 3" evidence="14">
    <location>
        <begin position="25"/>
        <end position="617"/>
    </location>
</feature>
<keyword evidence="18" id="KW-1185">Reference proteome</keyword>
<dbReference type="PROSITE" id="PS00108">
    <property type="entry name" value="PROTEIN_KINASE_ST"/>
    <property type="match status" value="1"/>
</dbReference>
<dbReference type="InterPro" id="IPR011009">
    <property type="entry name" value="Kinase-like_dom_sf"/>
</dbReference>
<evidence type="ECO:0000313" key="17">
    <source>
        <dbReference type="EMBL" id="CAI0547449.1"/>
    </source>
</evidence>
<dbReference type="AlphaFoldDB" id="A0AAV0QSZ0"/>
<evidence type="ECO:0000256" key="12">
    <source>
        <dbReference type="PROSITE-ProRule" id="PRU10141"/>
    </source>
</evidence>
<dbReference type="InterPro" id="IPR000719">
    <property type="entry name" value="Prot_kinase_dom"/>
</dbReference>
<name>A0AAV0QSZ0_9ROSI</name>
<comment type="caution">
    <text evidence="17">The sequence shown here is derived from an EMBL/GenBank/DDBJ whole genome shotgun (WGS) entry which is preliminary data.</text>
</comment>
<dbReference type="Proteomes" id="UP001154282">
    <property type="component" value="Unassembled WGS sequence"/>
</dbReference>
<dbReference type="CDD" id="cd00118">
    <property type="entry name" value="LysM"/>
    <property type="match status" value="1"/>
</dbReference>
<evidence type="ECO:0000256" key="14">
    <source>
        <dbReference type="SAM" id="SignalP"/>
    </source>
</evidence>
<evidence type="ECO:0000256" key="10">
    <source>
        <dbReference type="ARBA" id="ARBA00023136"/>
    </source>
</evidence>
<evidence type="ECO:0000256" key="9">
    <source>
        <dbReference type="ARBA" id="ARBA00022989"/>
    </source>
</evidence>
<evidence type="ECO:0000256" key="8">
    <source>
        <dbReference type="ARBA" id="ARBA00022840"/>
    </source>
</evidence>
<dbReference type="EMBL" id="CAMGYJ010000010">
    <property type="protein sequence ID" value="CAI0547449.1"/>
    <property type="molecule type" value="Genomic_DNA"/>
</dbReference>
<feature type="signal peptide" evidence="14">
    <location>
        <begin position="1"/>
        <end position="24"/>
    </location>
</feature>
<keyword evidence="2" id="KW-1003">Cell membrane</keyword>
<evidence type="ECO:0000256" key="7">
    <source>
        <dbReference type="ARBA" id="ARBA00022777"/>
    </source>
</evidence>
<evidence type="ECO:0000256" key="2">
    <source>
        <dbReference type="ARBA" id="ARBA00022475"/>
    </source>
</evidence>
<dbReference type="Gene3D" id="3.30.200.20">
    <property type="entry name" value="Phosphorylase Kinase, domain 1"/>
    <property type="match status" value="1"/>
</dbReference>
<accession>A0AAV0QSZ0</accession>
<dbReference type="GO" id="GO:0005524">
    <property type="term" value="F:ATP binding"/>
    <property type="evidence" value="ECO:0007669"/>
    <property type="project" value="UniProtKB-UniRule"/>
</dbReference>
<dbReference type="Gene3D" id="3.10.350.10">
    <property type="entry name" value="LysM domain"/>
    <property type="match status" value="1"/>
</dbReference>
<dbReference type="GO" id="GO:0045087">
    <property type="term" value="P:innate immune response"/>
    <property type="evidence" value="ECO:0007669"/>
    <property type="project" value="InterPro"/>
</dbReference>
<keyword evidence="9 13" id="KW-1133">Transmembrane helix</keyword>
<dbReference type="InterPro" id="IPR044812">
    <property type="entry name" value="CERK1/LYK3-like"/>
</dbReference>
<keyword evidence="6 12" id="KW-0547">Nucleotide-binding</keyword>
<comment type="subcellular location">
    <subcellularLocation>
        <location evidence="1">Cell membrane</location>
        <topology evidence="1">Single-pass membrane protein</topology>
    </subcellularLocation>
</comment>
<evidence type="ECO:0000256" key="5">
    <source>
        <dbReference type="ARBA" id="ARBA00022729"/>
    </source>
</evidence>
<keyword evidence="7" id="KW-0418">Kinase</keyword>
<dbReference type="GO" id="GO:0019199">
    <property type="term" value="F:transmembrane receptor protein kinase activity"/>
    <property type="evidence" value="ECO:0007669"/>
    <property type="project" value="InterPro"/>
</dbReference>
<feature type="transmembrane region" description="Helical" evidence="13">
    <location>
        <begin position="226"/>
        <end position="249"/>
    </location>
</feature>
<reference evidence="17" key="1">
    <citation type="submission" date="2022-08" db="EMBL/GenBank/DDBJ databases">
        <authorList>
            <person name="Gutierrez-Valencia J."/>
        </authorList>
    </citation>
    <scope>NUCLEOTIDE SEQUENCE</scope>
</reference>
<evidence type="ECO:0000256" key="1">
    <source>
        <dbReference type="ARBA" id="ARBA00004162"/>
    </source>
</evidence>
<dbReference type="SMART" id="SM00220">
    <property type="entry name" value="S_TKc"/>
    <property type="match status" value="1"/>
</dbReference>
<feature type="domain" description="LysM" evidence="16">
    <location>
        <begin position="162"/>
        <end position="209"/>
    </location>
</feature>
<proteinExistence type="predicted"/>
<dbReference type="PROSITE" id="PS00107">
    <property type="entry name" value="PROTEIN_KINASE_ATP"/>
    <property type="match status" value="1"/>
</dbReference>
<organism evidence="17 18">
    <name type="scientific">Linum tenue</name>
    <dbReference type="NCBI Taxonomy" id="586396"/>
    <lineage>
        <taxon>Eukaryota</taxon>
        <taxon>Viridiplantae</taxon>
        <taxon>Streptophyta</taxon>
        <taxon>Embryophyta</taxon>
        <taxon>Tracheophyta</taxon>
        <taxon>Spermatophyta</taxon>
        <taxon>Magnoliopsida</taxon>
        <taxon>eudicotyledons</taxon>
        <taxon>Gunneridae</taxon>
        <taxon>Pentapetalae</taxon>
        <taxon>rosids</taxon>
        <taxon>fabids</taxon>
        <taxon>Malpighiales</taxon>
        <taxon>Linaceae</taxon>
        <taxon>Linum</taxon>
    </lineage>
</organism>
<keyword evidence="4 13" id="KW-0812">Transmembrane</keyword>
<evidence type="ECO:0000256" key="4">
    <source>
        <dbReference type="ARBA" id="ARBA00022692"/>
    </source>
</evidence>
<sequence length="617" mass="68290">MASPNHLLFFLSVIFLTLCNIFEAQPFNGSFTCSTASPIRSCDSYLYHPSPPPSRGFNSTDLINQVASIYSVSNDDVEPITHGGGGKQQGYLVSVPCFCRENQSYPHGGYYSYDTVYTLRPGDTLGNSSNMVSANGEPINAGDMIGIALLCGCSGDQAVDIVTYSVQKNDTLGGIAELLSAKVEEIVSLNEGLSQQALSLIDEGKVLFVPRKKQRRRMKPGRKNRVGLSLGVLSGISLLLVSSLGFTILKRRRIGGEKQEGAPGKDVEACRSTSTLSLLSYFQKHDFEEATLESEKPRVYTLKEIDKATNGFEESRIIGEGGYGRVYYGLLRGKEVAIKRMKSNRLSEFFAELKALCKVNHINVVELLGYASEEEFMYLVYEYLPNGSLNNHLHDPLRKGHATLSWTARVQIAVDAARGIEYIHDHTKARYVHRDIKTANILLDQGLRAKVVADFGLTMLAERSIEEDFVVTRLMGTPGYMAPECVRELQITTKTDVFAFGVVLAELITGRNAVVHDHLQPSGMKSLAMTMVKIFREQHPEMALETIIDSNLRRSSLLQDVHKMAEVSRWCLSEDPLSRPEMGEVVQMLNQILISSVEWEDSLGGSSQVFSAMDIGR</sequence>
<keyword evidence="11" id="KW-1015">Disulfide bond</keyword>
<dbReference type="InterPro" id="IPR018392">
    <property type="entry name" value="LysM"/>
</dbReference>
<dbReference type="PROSITE" id="PS51782">
    <property type="entry name" value="LYSM"/>
    <property type="match status" value="1"/>
</dbReference>
<evidence type="ECO:0000256" key="6">
    <source>
        <dbReference type="ARBA" id="ARBA00022741"/>
    </source>
</evidence>
<keyword evidence="8 12" id="KW-0067">ATP-binding</keyword>
<dbReference type="Pfam" id="PF00069">
    <property type="entry name" value="Pkinase"/>
    <property type="match status" value="1"/>
</dbReference>
<dbReference type="Gene3D" id="1.10.510.10">
    <property type="entry name" value="Transferase(Phosphotransferase) domain 1"/>
    <property type="match status" value="1"/>
</dbReference>
<evidence type="ECO:0000259" key="16">
    <source>
        <dbReference type="PROSITE" id="PS51782"/>
    </source>
</evidence>
<dbReference type="FunFam" id="1.10.510.10:FF:000468">
    <property type="entry name" value="PTI1-like tyrosine-protein kinase 3"/>
    <property type="match status" value="1"/>
</dbReference>
<evidence type="ECO:0000313" key="18">
    <source>
        <dbReference type="Proteomes" id="UP001154282"/>
    </source>
</evidence>
<dbReference type="PROSITE" id="PS50011">
    <property type="entry name" value="PROTEIN_KINASE_DOM"/>
    <property type="match status" value="1"/>
</dbReference>
<feature type="binding site" evidence="12">
    <location>
        <position position="339"/>
    </location>
    <ligand>
        <name>ATP</name>
        <dbReference type="ChEBI" id="CHEBI:30616"/>
    </ligand>
</feature>
<dbReference type="SMART" id="SM00257">
    <property type="entry name" value="LysM"/>
    <property type="match status" value="1"/>
</dbReference>
<dbReference type="PANTHER" id="PTHR46204:SF11">
    <property type="entry name" value="PROTEIN KINASE DOMAIN-CONTAINING PROTEIN"/>
    <property type="match status" value="1"/>
</dbReference>
<keyword evidence="3" id="KW-0808">Transferase</keyword>
<dbReference type="Pfam" id="PF01476">
    <property type="entry name" value="LysM"/>
    <property type="match status" value="1"/>
</dbReference>
<dbReference type="InterPro" id="IPR036779">
    <property type="entry name" value="LysM_dom_sf"/>
</dbReference>
<keyword evidence="10 13" id="KW-0472">Membrane</keyword>
<keyword evidence="5 14" id="KW-0732">Signal</keyword>
<gene>
    <name evidence="17" type="ORF">LITE_LOCUS44369</name>
</gene>
<evidence type="ECO:0000256" key="13">
    <source>
        <dbReference type="SAM" id="Phobius"/>
    </source>
</evidence>
<evidence type="ECO:0000259" key="15">
    <source>
        <dbReference type="PROSITE" id="PS50011"/>
    </source>
</evidence>
<evidence type="ECO:0000256" key="11">
    <source>
        <dbReference type="ARBA" id="ARBA00023157"/>
    </source>
</evidence>
<dbReference type="InterPro" id="IPR017441">
    <property type="entry name" value="Protein_kinase_ATP_BS"/>
</dbReference>
<dbReference type="PANTHER" id="PTHR46204">
    <property type="entry name" value="CHITIN ELICITOR RECEPTOR KINASE 1-RELATED"/>
    <property type="match status" value="1"/>
</dbReference>
<evidence type="ECO:0008006" key="19">
    <source>
        <dbReference type="Google" id="ProtNLM"/>
    </source>
</evidence>
<dbReference type="SUPFAM" id="SSF56112">
    <property type="entry name" value="Protein kinase-like (PK-like)"/>
    <property type="match status" value="1"/>
</dbReference>
<dbReference type="GO" id="GO:0005886">
    <property type="term" value="C:plasma membrane"/>
    <property type="evidence" value="ECO:0007669"/>
    <property type="project" value="UniProtKB-SubCell"/>
</dbReference>
<feature type="domain" description="Protein kinase" evidence="15">
    <location>
        <begin position="312"/>
        <end position="593"/>
    </location>
</feature>
<protein>
    <recommendedName>
        <fullName evidence="19">LysM domain receptor-like kinase 3</fullName>
    </recommendedName>
</protein>
<evidence type="ECO:0000256" key="3">
    <source>
        <dbReference type="ARBA" id="ARBA00022679"/>
    </source>
</evidence>
<dbReference type="InterPro" id="IPR008271">
    <property type="entry name" value="Ser/Thr_kinase_AS"/>
</dbReference>